<dbReference type="Proteomes" id="UP000193804">
    <property type="component" value="Unassembled WGS sequence"/>
</dbReference>
<evidence type="ECO:0000313" key="1">
    <source>
        <dbReference type="EMBL" id="SMG10413.1"/>
    </source>
</evidence>
<dbReference type="STRING" id="1028.SAMN05661096_00319"/>
<evidence type="ECO:0000313" key="2">
    <source>
        <dbReference type="Proteomes" id="UP000193804"/>
    </source>
</evidence>
<name>A0A1X7I8I4_9BACT</name>
<organism evidence="1 2">
    <name type="scientific">Marivirga sericea</name>
    <dbReference type="NCBI Taxonomy" id="1028"/>
    <lineage>
        <taxon>Bacteria</taxon>
        <taxon>Pseudomonadati</taxon>
        <taxon>Bacteroidota</taxon>
        <taxon>Cytophagia</taxon>
        <taxon>Cytophagales</taxon>
        <taxon>Marivirgaceae</taxon>
        <taxon>Marivirga</taxon>
    </lineage>
</organism>
<reference evidence="2" key="1">
    <citation type="submission" date="2017-04" db="EMBL/GenBank/DDBJ databases">
        <authorList>
            <person name="Varghese N."/>
            <person name="Submissions S."/>
        </authorList>
    </citation>
    <scope>NUCLEOTIDE SEQUENCE [LARGE SCALE GENOMIC DNA]</scope>
    <source>
        <strain evidence="2">DSM 4125</strain>
    </source>
</reference>
<gene>
    <name evidence="1" type="ORF">SAMN05661096_00319</name>
</gene>
<protein>
    <submittedName>
        <fullName evidence="1">Uncharacterized protein</fullName>
    </submittedName>
</protein>
<dbReference type="EMBL" id="FXAW01000001">
    <property type="protein sequence ID" value="SMG10413.1"/>
    <property type="molecule type" value="Genomic_DNA"/>
</dbReference>
<sequence length="65" mass="7667">MILKRTVIYPKDIQRITGKSERTGRRLLEKIREKRGKEKHQLITVSEFADYTGIDAETVQEYLTD</sequence>
<proteinExistence type="predicted"/>
<keyword evidence="2" id="KW-1185">Reference proteome</keyword>
<dbReference type="AlphaFoldDB" id="A0A1X7I8I4"/>
<dbReference type="OrthoDB" id="711499at2"/>
<dbReference type="RefSeq" id="WP_085515334.1">
    <property type="nucleotide sequence ID" value="NZ_FXAW01000001.1"/>
</dbReference>
<accession>A0A1X7I8I4</accession>